<gene>
    <name evidence="3" type="ORF">SAMN05421720_11133</name>
</gene>
<keyword evidence="4" id="KW-1185">Reference proteome</keyword>
<evidence type="ECO:0000256" key="1">
    <source>
        <dbReference type="SAM" id="MobiDB-lite"/>
    </source>
</evidence>
<feature type="region of interest" description="Disordered" evidence="1">
    <location>
        <begin position="25"/>
        <end position="121"/>
    </location>
</feature>
<protein>
    <submittedName>
        <fullName evidence="3">Uncharacterized protein</fullName>
    </submittedName>
</protein>
<dbReference type="RefSeq" id="WP_092787321.1">
    <property type="nucleotide sequence ID" value="NZ_FNAP01000011.1"/>
</dbReference>
<feature type="signal peptide" evidence="2">
    <location>
        <begin position="1"/>
        <end position="24"/>
    </location>
</feature>
<feature type="compositionally biased region" description="Low complexity" evidence="1">
    <location>
        <begin position="50"/>
        <end position="67"/>
    </location>
</feature>
<evidence type="ECO:0000313" key="4">
    <source>
        <dbReference type="Proteomes" id="UP000199412"/>
    </source>
</evidence>
<organism evidence="3 4">
    <name type="scientific">Rhodospira trueperi</name>
    <dbReference type="NCBI Taxonomy" id="69960"/>
    <lineage>
        <taxon>Bacteria</taxon>
        <taxon>Pseudomonadati</taxon>
        <taxon>Pseudomonadota</taxon>
        <taxon>Alphaproteobacteria</taxon>
        <taxon>Rhodospirillales</taxon>
        <taxon>Rhodospirillaceae</taxon>
        <taxon>Rhodospira</taxon>
    </lineage>
</organism>
<sequence>MIIRTLVHGLVAAGLIAGAGMAWAENGQPDATSAPSAATVAGDSVGDKPVTLVASGTGATAGTGYRAVPDRAAGQTRGEHGGYGGRGRSDDDDDDRRRWSGTGTQGAMGWRRDDDGDRDDD</sequence>
<name>A0A1G7FFF5_9PROT</name>
<dbReference type="STRING" id="69960.SAMN05421720_11133"/>
<evidence type="ECO:0000313" key="3">
    <source>
        <dbReference type="EMBL" id="SDE74295.1"/>
    </source>
</evidence>
<accession>A0A1G7FFF5</accession>
<dbReference type="AlphaFoldDB" id="A0A1G7FFF5"/>
<dbReference type="Proteomes" id="UP000199412">
    <property type="component" value="Unassembled WGS sequence"/>
</dbReference>
<proteinExistence type="predicted"/>
<keyword evidence="2" id="KW-0732">Signal</keyword>
<feature type="chain" id="PRO_5011483624" evidence="2">
    <location>
        <begin position="25"/>
        <end position="121"/>
    </location>
</feature>
<dbReference type="EMBL" id="FNAP01000011">
    <property type="protein sequence ID" value="SDE74295.1"/>
    <property type="molecule type" value="Genomic_DNA"/>
</dbReference>
<evidence type="ECO:0000256" key="2">
    <source>
        <dbReference type="SAM" id="SignalP"/>
    </source>
</evidence>
<reference evidence="3 4" key="1">
    <citation type="submission" date="2016-10" db="EMBL/GenBank/DDBJ databases">
        <authorList>
            <person name="de Groot N.N."/>
        </authorList>
    </citation>
    <scope>NUCLEOTIDE SEQUENCE [LARGE SCALE GENOMIC DNA]</scope>
    <source>
        <strain evidence="3 4">ATCC 700224</strain>
    </source>
</reference>